<evidence type="ECO:0000256" key="2">
    <source>
        <dbReference type="ARBA" id="ARBA00023186"/>
    </source>
</evidence>
<proteinExistence type="inferred from homology"/>
<dbReference type="PANTHER" id="PTHR33643:SF1">
    <property type="entry name" value="UREASE ACCESSORY PROTEIN D"/>
    <property type="match status" value="1"/>
</dbReference>
<dbReference type="Pfam" id="PF01774">
    <property type="entry name" value="UreD"/>
    <property type="match status" value="1"/>
</dbReference>
<comment type="similarity">
    <text evidence="1 3">Belongs to the UreD family.</text>
</comment>
<dbReference type="STRING" id="1641875.XM53_05835"/>
<dbReference type="PANTHER" id="PTHR33643">
    <property type="entry name" value="UREASE ACCESSORY PROTEIN D"/>
    <property type="match status" value="1"/>
</dbReference>
<keyword evidence="2 3" id="KW-0143">Chaperone</keyword>
<dbReference type="OrthoDB" id="9798842at2"/>
<dbReference type="AlphaFoldDB" id="A0A0T5NZ16"/>
<dbReference type="RefSeq" id="WP_057791194.1">
    <property type="nucleotide sequence ID" value="NZ_LAXJ01000003.1"/>
</dbReference>
<organism evidence="4 5">
    <name type="scientific">Roseovarius atlanticus</name>
    <dbReference type="NCBI Taxonomy" id="1641875"/>
    <lineage>
        <taxon>Bacteria</taxon>
        <taxon>Pseudomonadati</taxon>
        <taxon>Pseudomonadota</taxon>
        <taxon>Alphaproteobacteria</taxon>
        <taxon>Rhodobacterales</taxon>
        <taxon>Roseobacteraceae</taxon>
        <taxon>Roseovarius</taxon>
    </lineage>
</organism>
<evidence type="ECO:0000256" key="1">
    <source>
        <dbReference type="ARBA" id="ARBA00007177"/>
    </source>
</evidence>
<comment type="caution">
    <text evidence="4">The sequence shown here is derived from an EMBL/GenBank/DDBJ whole genome shotgun (WGS) entry which is preliminary data.</text>
</comment>
<accession>A0A0T5NZ16</accession>
<comment type="function">
    <text evidence="3">Required for maturation of urease via the functional incorporation of the urease nickel metallocenter.</text>
</comment>
<keyword evidence="3" id="KW-0996">Nickel insertion</keyword>
<name>A0A0T5NZ16_9RHOB</name>
<dbReference type="GO" id="GO:0005737">
    <property type="term" value="C:cytoplasm"/>
    <property type="evidence" value="ECO:0007669"/>
    <property type="project" value="UniProtKB-SubCell"/>
</dbReference>
<dbReference type="InterPro" id="IPR002669">
    <property type="entry name" value="UreD"/>
</dbReference>
<keyword evidence="3" id="KW-0963">Cytoplasm</keyword>
<evidence type="ECO:0000256" key="3">
    <source>
        <dbReference type="HAMAP-Rule" id="MF_01384"/>
    </source>
</evidence>
<dbReference type="PATRIC" id="fig|1641875.4.peg.3193"/>
<dbReference type="Proteomes" id="UP000051295">
    <property type="component" value="Unassembled WGS sequence"/>
</dbReference>
<comment type="subcellular location">
    <subcellularLocation>
        <location evidence="3">Cytoplasm</location>
    </subcellularLocation>
</comment>
<keyword evidence="5" id="KW-1185">Reference proteome</keyword>
<dbReference type="GO" id="GO:0016151">
    <property type="term" value="F:nickel cation binding"/>
    <property type="evidence" value="ECO:0007669"/>
    <property type="project" value="UniProtKB-UniRule"/>
</dbReference>
<gene>
    <name evidence="3" type="primary">ureD</name>
    <name evidence="4" type="ORF">XM53_05835</name>
</gene>
<dbReference type="HAMAP" id="MF_01384">
    <property type="entry name" value="UreD"/>
    <property type="match status" value="1"/>
</dbReference>
<protein>
    <recommendedName>
        <fullName evidence="3">Urease accessory protein UreD</fullName>
    </recommendedName>
</protein>
<sequence>MLLAPDITAHSDATALPRATGHLRVSSKLRDGQSVLEGLHSAGCARALFTRRTNAVEAVVVNTSGGLTGGDRFDIEATAGKDSRLVVTTQAAERAYRSNSGAARVRSRLHVGAGATLCWLPQELLVFDGAALDRRLEVEIHDTAEFIMAEPVVFGRLAMGETVAHADFFDRVIVRRGNRPIYADRVALTGDIPVRLAQVAVAAGMTAMASALYVGRRAKSLLPKVRALLPATGGASLMWPDVLVMRVLARDGFELRRTLCPVLETLSNAALPRSWRL</sequence>
<comment type="subunit">
    <text evidence="3">UreD, UreF and UreG form a complex that acts as a GTP-hydrolysis-dependent molecular chaperone, activating the urease apoprotein by helping to assemble the nickel containing metallocenter of UreC. The UreE protein probably delivers the nickel.</text>
</comment>
<dbReference type="EMBL" id="LAXJ01000003">
    <property type="protein sequence ID" value="KRS14054.1"/>
    <property type="molecule type" value="Genomic_DNA"/>
</dbReference>
<evidence type="ECO:0000313" key="4">
    <source>
        <dbReference type="EMBL" id="KRS14054.1"/>
    </source>
</evidence>
<evidence type="ECO:0000313" key="5">
    <source>
        <dbReference type="Proteomes" id="UP000051295"/>
    </source>
</evidence>
<reference evidence="4 5" key="1">
    <citation type="submission" date="2015-04" db="EMBL/GenBank/DDBJ databases">
        <title>The draft genome sequence of Roseovarius sp.R12b.</title>
        <authorList>
            <person name="Li G."/>
            <person name="Lai Q."/>
            <person name="Shao Z."/>
            <person name="Yan P."/>
        </authorList>
    </citation>
    <scope>NUCLEOTIDE SEQUENCE [LARGE SCALE GENOMIC DNA]</scope>
    <source>
        <strain evidence="4 5">R12B</strain>
    </source>
</reference>